<evidence type="ECO:0000313" key="1">
    <source>
        <dbReference type="EMBL" id="MFC5406461.1"/>
    </source>
</evidence>
<accession>A0ABW0HZ15</accession>
<comment type="caution">
    <text evidence="1">The sequence shown here is derived from an EMBL/GenBank/DDBJ whole genome shotgun (WGS) entry which is preliminary data.</text>
</comment>
<dbReference type="RefSeq" id="WP_378138562.1">
    <property type="nucleotide sequence ID" value="NZ_JBHSMI010000056.1"/>
</dbReference>
<name>A0ABW0HZ15_9BACL</name>
<evidence type="ECO:0000313" key="2">
    <source>
        <dbReference type="Proteomes" id="UP001596113"/>
    </source>
</evidence>
<dbReference type="EMBL" id="JBHSMI010000056">
    <property type="protein sequence ID" value="MFC5406461.1"/>
    <property type="molecule type" value="Genomic_DNA"/>
</dbReference>
<keyword evidence="2" id="KW-1185">Reference proteome</keyword>
<dbReference type="Proteomes" id="UP001596113">
    <property type="component" value="Unassembled WGS sequence"/>
</dbReference>
<proteinExistence type="predicted"/>
<evidence type="ECO:0008006" key="3">
    <source>
        <dbReference type="Google" id="ProtNLM"/>
    </source>
</evidence>
<protein>
    <recommendedName>
        <fullName evidence="3">DUF3081 domain-containing protein</fullName>
    </recommendedName>
</protein>
<sequence>MNSVDKIRFVLLYGETPEEHCCGYMELDQDGHMVALYNKYGEEIDLYGGHEFVKVQTIGRFDNEDRDHFYDLLERDGVG</sequence>
<organism evidence="1 2">
    <name type="scientific">Cohnella soli</name>
    <dbReference type="NCBI Taxonomy" id="425005"/>
    <lineage>
        <taxon>Bacteria</taxon>
        <taxon>Bacillati</taxon>
        <taxon>Bacillota</taxon>
        <taxon>Bacilli</taxon>
        <taxon>Bacillales</taxon>
        <taxon>Paenibacillaceae</taxon>
        <taxon>Cohnella</taxon>
    </lineage>
</organism>
<reference evidence="2" key="1">
    <citation type="journal article" date="2019" name="Int. J. Syst. Evol. Microbiol.">
        <title>The Global Catalogue of Microorganisms (GCM) 10K type strain sequencing project: providing services to taxonomists for standard genome sequencing and annotation.</title>
        <authorList>
            <consortium name="The Broad Institute Genomics Platform"/>
            <consortium name="The Broad Institute Genome Sequencing Center for Infectious Disease"/>
            <person name="Wu L."/>
            <person name="Ma J."/>
        </authorList>
    </citation>
    <scope>NUCLEOTIDE SEQUENCE [LARGE SCALE GENOMIC DNA]</scope>
    <source>
        <strain evidence="2">CGMCC 1.18575</strain>
    </source>
</reference>
<gene>
    <name evidence="1" type="ORF">ACFPOF_27330</name>
</gene>